<sequence>MIKRTGIDPDRLVDVHIRYNKYLLPVGKAVLEFDSTQSASEFLAKGGQQTLAGQTLRMSSMDRDIDPSRLRPEVIGDAYGRCVLVYGFPKQITDSEMFEYFKSYQLAEQTESAIQRLPL</sequence>
<dbReference type="InterPro" id="IPR035979">
    <property type="entry name" value="RBD_domain_sf"/>
</dbReference>
<dbReference type="GO" id="GO:0003676">
    <property type="term" value="F:nucleic acid binding"/>
    <property type="evidence" value="ECO:0007669"/>
    <property type="project" value="InterPro"/>
</dbReference>
<organism evidence="1 2">
    <name type="scientific">Dimargaris verticillata</name>
    <dbReference type="NCBI Taxonomy" id="2761393"/>
    <lineage>
        <taxon>Eukaryota</taxon>
        <taxon>Fungi</taxon>
        <taxon>Fungi incertae sedis</taxon>
        <taxon>Zoopagomycota</taxon>
        <taxon>Kickxellomycotina</taxon>
        <taxon>Dimargaritomycetes</taxon>
        <taxon>Dimargaritales</taxon>
        <taxon>Dimargaritaceae</taxon>
        <taxon>Dimargaris</taxon>
    </lineage>
</organism>
<proteinExistence type="predicted"/>
<evidence type="ECO:0000313" key="1">
    <source>
        <dbReference type="EMBL" id="KAJ1978804.1"/>
    </source>
</evidence>
<dbReference type="OrthoDB" id="5541797at2759"/>
<evidence type="ECO:0000313" key="2">
    <source>
        <dbReference type="Proteomes" id="UP001151582"/>
    </source>
</evidence>
<dbReference type="EMBL" id="JANBQB010000255">
    <property type="protein sequence ID" value="KAJ1978804.1"/>
    <property type="molecule type" value="Genomic_DNA"/>
</dbReference>
<name>A0A9W8B7L2_9FUNG</name>
<dbReference type="SUPFAM" id="SSF54928">
    <property type="entry name" value="RNA-binding domain, RBD"/>
    <property type="match status" value="1"/>
</dbReference>
<keyword evidence="2" id="KW-1185">Reference proteome</keyword>
<comment type="caution">
    <text evidence="1">The sequence shown here is derived from an EMBL/GenBank/DDBJ whole genome shotgun (WGS) entry which is preliminary data.</text>
</comment>
<gene>
    <name evidence="1" type="ORF">H4R34_003069</name>
</gene>
<dbReference type="Proteomes" id="UP001151582">
    <property type="component" value="Unassembled WGS sequence"/>
</dbReference>
<evidence type="ECO:0008006" key="3">
    <source>
        <dbReference type="Google" id="ProtNLM"/>
    </source>
</evidence>
<accession>A0A9W8B7L2</accession>
<protein>
    <recommendedName>
        <fullName evidence="3">RRM domain-containing protein</fullName>
    </recommendedName>
</protein>
<dbReference type="AlphaFoldDB" id="A0A9W8B7L2"/>
<reference evidence="1" key="1">
    <citation type="submission" date="2022-07" db="EMBL/GenBank/DDBJ databases">
        <title>Phylogenomic reconstructions and comparative analyses of Kickxellomycotina fungi.</title>
        <authorList>
            <person name="Reynolds N.K."/>
            <person name="Stajich J.E."/>
            <person name="Barry K."/>
            <person name="Grigoriev I.V."/>
            <person name="Crous P."/>
            <person name="Smith M.E."/>
        </authorList>
    </citation>
    <scope>NUCLEOTIDE SEQUENCE</scope>
    <source>
        <strain evidence="1">RSA 567</strain>
    </source>
</reference>